<dbReference type="Pfam" id="PF25129">
    <property type="entry name" value="Pyr4-TMTC"/>
    <property type="match status" value="1"/>
</dbReference>
<accession>A0ABW5M888</accession>
<evidence type="ECO:0000313" key="7">
    <source>
        <dbReference type="Proteomes" id="UP001597469"/>
    </source>
</evidence>
<feature type="transmembrane region" description="Helical" evidence="5">
    <location>
        <begin position="138"/>
        <end position="155"/>
    </location>
</feature>
<feature type="transmembrane region" description="Helical" evidence="5">
    <location>
        <begin position="70"/>
        <end position="88"/>
    </location>
</feature>
<evidence type="ECO:0000256" key="2">
    <source>
        <dbReference type="ARBA" id="ARBA00022692"/>
    </source>
</evidence>
<keyword evidence="3 5" id="KW-1133">Transmembrane helix</keyword>
<evidence type="ECO:0000313" key="6">
    <source>
        <dbReference type="EMBL" id="MFD2573185.1"/>
    </source>
</evidence>
<feature type="transmembrane region" description="Helical" evidence="5">
    <location>
        <begin position="167"/>
        <end position="186"/>
    </location>
</feature>
<keyword evidence="7" id="KW-1185">Reference proteome</keyword>
<evidence type="ECO:0008006" key="8">
    <source>
        <dbReference type="Google" id="ProtNLM"/>
    </source>
</evidence>
<evidence type="ECO:0000256" key="3">
    <source>
        <dbReference type="ARBA" id="ARBA00022989"/>
    </source>
</evidence>
<organism evidence="6 7">
    <name type="scientific">Spirosoma soli</name>
    <dbReference type="NCBI Taxonomy" id="1770529"/>
    <lineage>
        <taxon>Bacteria</taxon>
        <taxon>Pseudomonadati</taxon>
        <taxon>Bacteroidota</taxon>
        <taxon>Cytophagia</taxon>
        <taxon>Cytophagales</taxon>
        <taxon>Cytophagaceae</taxon>
        <taxon>Spirosoma</taxon>
    </lineage>
</organism>
<protein>
    <recommendedName>
        <fullName evidence="8">PQ-loop repeat-containing protein</fullName>
    </recommendedName>
</protein>
<gene>
    <name evidence="6" type="ORF">ACFSUS_21260</name>
</gene>
<sequence>MNQPLINVADYPPLGLALNGIGCLFWVVAYAVLIWNIRQKKFVEMPAYVACANIGWEFVWSFIYQPDTGLLYALSYQAAFLLDCYIFYSLLRYGTKQPMAKGLQHHFRLFCLFNFGFWIFFCYFYKNEGFDTAIGANSGYIINVILSIQCVMLLLQTHDTQQFSKVLAIAKMLGTGLISASMFVLYPTNHFVQFLGATCLVVDNVYIYLLWTRHRTFRPAQKHTQYVN</sequence>
<evidence type="ECO:0000256" key="5">
    <source>
        <dbReference type="SAM" id="Phobius"/>
    </source>
</evidence>
<dbReference type="RefSeq" id="WP_381525781.1">
    <property type="nucleotide sequence ID" value="NZ_JBHULN010000016.1"/>
</dbReference>
<evidence type="ECO:0000256" key="1">
    <source>
        <dbReference type="ARBA" id="ARBA00004141"/>
    </source>
</evidence>
<feature type="transmembrane region" description="Helical" evidence="5">
    <location>
        <begin position="14"/>
        <end position="35"/>
    </location>
</feature>
<dbReference type="PANTHER" id="PTHR42038:SF2">
    <property type="entry name" value="TERPENE CYCLASE AUSL"/>
    <property type="match status" value="1"/>
</dbReference>
<evidence type="ECO:0000256" key="4">
    <source>
        <dbReference type="ARBA" id="ARBA00023136"/>
    </source>
</evidence>
<name>A0ABW5M888_9BACT</name>
<keyword evidence="4 5" id="KW-0472">Membrane</keyword>
<dbReference type="InterPro" id="IPR039020">
    <property type="entry name" value="PaxB-like"/>
</dbReference>
<keyword evidence="2 5" id="KW-0812">Transmembrane</keyword>
<feature type="transmembrane region" description="Helical" evidence="5">
    <location>
        <begin position="109"/>
        <end position="126"/>
    </location>
</feature>
<dbReference type="PANTHER" id="PTHR42038">
    <property type="match status" value="1"/>
</dbReference>
<comment type="subcellular location">
    <subcellularLocation>
        <location evidence="1">Membrane</location>
        <topology evidence="1">Multi-pass membrane protein</topology>
    </subcellularLocation>
</comment>
<dbReference type="EMBL" id="JBHULN010000016">
    <property type="protein sequence ID" value="MFD2573185.1"/>
    <property type="molecule type" value="Genomic_DNA"/>
</dbReference>
<comment type="caution">
    <text evidence="6">The sequence shown here is derived from an EMBL/GenBank/DDBJ whole genome shotgun (WGS) entry which is preliminary data.</text>
</comment>
<dbReference type="Proteomes" id="UP001597469">
    <property type="component" value="Unassembled WGS sequence"/>
</dbReference>
<proteinExistence type="predicted"/>
<feature type="transmembrane region" description="Helical" evidence="5">
    <location>
        <begin position="192"/>
        <end position="211"/>
    </location>
</feature>
<feature type="transmembrane region" description="Helical" evidence="5">
    <location>
        <begin position="47"/>
        <end position="64"/>
    </location>
</feature>
<reference evidence="7" key="1">
    <citation type="journal article" date="2019" name="Int. J. Syst. Evol. Microbiol.">
        <title>The Global Catalogue of Microorganisms (GCM) 10K type strain sequencing project: providing services to taxonomists for standard genome sequencing and annotation.</title>
        <authorList>
            <consortium name="The Broad Institute Genomics Platform"/>
            <consortium name="The Broad Institute Genome Sequencing Center for Infectious Disease"/>
            <person name="Wu L."/>
            <person name="Ma J."/>
        </authorList>
    </citation>
    <scope>NUCLEOTIDE SEQUENCE [LARGE SCALE GENOMIC DNA]</scope>
    <source>
        <strain evidence="7">KCTC 42805</strain>
    </source>
</reference>